<dbReference type="Gene3D" id="2.60.120.10">
    <property type="entry name" value="Jelly Rolls"/>
    <property type="match status" value="1"/>
</dbReference>
<dbReference type="PANTHER" id="PTHR43280">
    <property type="entry name" value="ARAC-FAMILY TRANSCRIPTIONAL REGULATOR"/>
    <property type="match status" value="1"/>
</dbReference>
<keyword evidence="3" id="KW-0804">Transcription</keyword>
<dbReference type="InterPro" id="IPR014710">
    <property type="entry name" value="RmlC-like_jellyroll"/>
</dbReference>
<dbReference type="SUPFAM" id="SSF46689">
    <property type="entry name" value="Homeodomain-like"/>
    <property type="match status" value="2"/>
</dbReference>
<accession>A0ABW2FJ71</accession>
<dbReference type="InterPro" id="IPR037923">
    <property type="entry name" value="HTH-like"/>
</dbReference>
<dbReference type="CDD" id="cd02208">
    <property type="entry name" value="cupin_RmlC-like"/>
    <property type="match status" value="1"/>
</dbReference>
<protein>
    <submittedName>
        <fullName evidence="5">Helix-turn-helix domain-containing protein</fullName>
    </submittedName>
</protein>
<dbReference type="InterPro" id="IPR003313">
    <property type="entry name" value="AraC-bd"/>
</dbReference>
<evidence type="ECO:0000256" key="2">
    <source>
        <dbReference type="ARBA" id="ARBA00023125"/>
    </source>
</evidence>
<keyword evidence="1" id="KW-0805">Transcription regulation</keyword>
<dbReference type="PANTHER" id="PTHR43280:SF2">
    <property type="entry name" value="HTH-TYPE TRANSCRIPTIONAL REGULATOR EXSA"/>
    <property type="match status" value="1"/>
</dbReference>
<evidence type="ECO:0000259" key="4">
    <source>
        <dbReference type="PROSITE" id="PS01124"/>
    </source>
</evidence>
<dbReference type="Pfam" id="PF12833">
    <property type="entry name" value="HTH_18"/>
    <property type="match status" value="1"/>
</dbReference>
<dbReference type="SMART" id="SM00342">
    <property type="entry name" value="HTH_ARAC"/>
    <property type="match status" value="1"/>
</dbReference>
<evidence type="ECO:0000256" key="1">
    <source>
        <dbReference type="ARBA" id="ARBA00023015"/>
    </source>
</evidence>
<dbReference type="InterPro" id="IPR020449">
    <property type="entry name" value="Tscrpt_reg_AraC-type_HTH"/>
</dbReference>
<evidence type="ECO:0000256" key="3">
    <source>
        <dbReference type="ARBA" id="ARBA00023163"/>
    </source>
</evidence>
<feature type="domain" description="HTH araC/xylS-type" evidence="4">
    <location>
        <begin position="189"/>
        <end position="287"/>
    </location>
</feature>
<dbReference type="InterPro" id="IPR018060">
    <property type="entry name" value="HTH_AraC"/>
</dbReference>
<organism evidence="5 6">
    <name type="scientific">Cohnella cellulosilytica</name>
    <dbReference type="NCBI Taxonomy" id="986710"/>
    <lineage>
        <taxon>Bacteria</taxon>
        <taxon>Bacillati</taxon>
        <taxon>Bacillota</taxon>
        <taxon>Bacilli</taxon>
        <taxon>Bacillales</taxon>
        <taxon>Paenibacillaceae</taxon>
        <taxon>Cohnella</taxon>
    </lineage>
</organism>
<comment type="caution">
    <text evidence="5">The sequence shown here is derived from an EMBL/GenBank/DDBJ whole genome shotgun (WGS) entry which is preliminary data.</text>
</comment>
<keyword evidence="6" id="KW-1185">Reference proteome</keyword>
<gene>
    <name evidence="5" type="ORF">ACFQMJ_23795</name>
</gene>
<dbReference type="Gene3D" id="1.10.10.60">
    <property type="entry name" value="Homeodomain-like"/>
    <property type="match status" value="2"/>
</dbReference>
<proteinExistence type="predicted"/>
<name>A0ABW2FJ71_9BACL</name>
<evidence type="ECO:0000313" key="5">
    <source>
        <dbReference type="EMBL" id="MFC7151572.1"/>
    </source>
</evidence>
<dbReference type="PRINTS" id="PR00032">
    <property type="entry name" value="HTHARAC"/>
</dbReference>
<dbReference type="InterPro" id="IPR009057">
    <property type="entry name" value="Homeodomain-like_sf"/>
</dbReference>
<evidence type="ECO:0000313" key="6">
    <source>
        <dbReference type="Proteomes" id="UP001596378"/>
    </source>
</evidence>
<dbReference type="EMBL" id="JBHTAI010000017">
    <property type="protein sequence ID" value="MFC7151572.1"/>
    <property type="molecule type" value="Genomic_DNA"/>
</dbReference>
<keyword evidence="2" id="KW-0238">DNA-binding</keyword>
<dbReference type="Proteomes" id="UP001596378">
    <property type="component" value="Unassembled WGS sequence"/>
</dbReference>
<dbReference type="RefSeq" id="WP_378050814.1">
    <property type="nucleotide sequence ID" value="NZ_JBHMDN010000029.1"/>
</dbReference>
<sequence length="293" mass="33892">MKRVHAGLIERIELQERFFLNYGIRHSEFYCFHAHQGMELLLVHEGAGQVIVGDQLVHAQAGTLLLFQPYQLHKVHMRSDAVYERSVFLFDPAELDSRLDAFPSLQRFFRVLWRNELSRQHFPLGEHAEAAIQALAGCAQTLQGADRLRRLEEMSLAGIALLQLLRRLFPEIEELASSPSRPRAMGNTEKAMQWIEAHYHEEFQLNRLADELFVSPSHLSRLFHQETGATLTEYMTARRLREAGLLLSATRLPVREIAERIGLTNVAYFGKLFRRNFGMTPVQYRNQAQNREK</sequence>
<dbReference type="PROSITE" id="PS01124">
    <property type="entry name" value="HTH_ARAC_FAMILY_2"/>
    <property type="match status" value="1"/>
</dbReference>
<dbReference type="SUPFAM" id="SSF51215">
    <property type="entry name" value="Regulatory protein AraC"/>
    <property type="match status" value="1"/>
</dbReference>
<dbReference type="Pfam" id="PF02311">
    <property type="entry name" value="AraC_binding"/>
    <property type="match status" value="1"/>
</dbReference>
<reference evidence="6" key="1">
    <citation type="journal article" date="2019" name="Int. J. Syst. Evol. Microbiol.">
        <title>The Global Catalogue of Microorganisms (GCM) 10K type strain sequencing project: providing services to taxonomists for standard genome sequencing and annotation.</title>
        <authorList>
            <consortium name="The Broad Institute Genomics Platform"/>
            <consortium name="The Broad Institute Genome Sequencing Center for Infectious Disease"/>
            <person name="Wu L."/>
            <person name="Ma J."/>
        </authorList>
    </citation>
    <scope>NUCLEOTIDE SEQUENCE [LARGE SCALE GENOMIC DNA]</scope>
    <source>
        <strain evidence="6">KCTC 12907</strain>
    </source>
</reference>